<evidence type="ECO:0000313" key="14">
    <source>
        <dbReference type="Proteomes" id="UP000066624"/>
    </source>
</evidence>
<evidence type="ECO:0000256" key="6">
    <source>
        <dbReference type="ARBA" id="ARBA00022989"/>
    </source>
</evidence>
<dbReference type="InterPro" id="IPR015876">
    <property type="entry name" value="Acyl-CoA_DS"/>
</dbReference>
<dbReference type="GO" id="GO:0016717">
    <property type="term" value="F:oxidoreductase activity, acting on paired donors, with oxidation of a pair of donors resulting in the reduction of molecular oxygen to two molecules of water"/>
    <property type="evidence" value="ECO:0007669"/>
    <property type="project" value="InterPro"/>
</dbReference>
<evidence type="ECO:0000256" key="11">
    <source>
        <dbReference type="ARBA" id="ARBA00023160"/>
    </source>
</evidence>
<keyword evidence="14" id="KW-1185">Reference proteome</keyword>
<gene>
    <name evidence="13" type="ORF">WM2015_2578</name>
</gene>
<dbReference type="EMBL" id="CP012154">
    <property type="protein sequence ID" value="AKS42936.1"/>
    <property type="molecule type" value="Genomic_DNA"/>
</dbReference>
<dbReference type="RefSeq" id="WP_049726458.1">
    <property type="nucleotide sequence ID" value="NZ_CP012154.1"/>
</dbReference>
<dbReference type="AlphaFoldDB" id="A0A0K0XZ89"/>
<organism evidence="13 14">
    <name type="scientific">Wenzhouxiangella marina</name>
    <dbReference type="NCBI Taxonomy" id="1579979"/>
    <lineage>
        <taxon>Bacteria</taxon>
        <taxon>Pseudomonadati</taxon>
        <taxon>Pseudomonadota</taxon>
        <taxon>Gammaproteobacteria</taxon>
        <taxon>Chromatiales</taxon>
        <taxon>Wenzhouxiangellaceae</taxon>
        <taxon>Wenzhouxiangella</taxon>
    </lineage>
</organism>
<keyword evidence="11" id="KW-0275">Fatty acid biosynthesis</keyword>
<dbReference type="PRINTS" id="PR00075">
    <property type="entry name" value="FACDDSATRASE"/>
</dbReference>
<evidence type="ECO:0000256" key="7">
    <source>
        <dbReference type="ARBA" id="ARBA00023002"/>
    </source>
</evidence>
<feature type="domain" description="Fatty acid desaturase" evidence="12">
    <location>
        <begin position="42"/>
        <end position="262"/>
    </location>
</feature>
<keyword evidence="10" id="KW-0472">Membrane</keyword>
<evidence type="ECO:0000256" key="5">
    <source>
        <dbReference type="ARBA" id="ARBA00022832"/>
    </source>
</evidence>
<keyword evidence="8" id="KW-0408">Iron</keyword>
<evidence type="ECO:0000256" key="3">
    <source>
        <dbReference type="ARBA" id="ARBA00022516"/>
    </source>
</evidence>
<comment type="similarity">
    <text evidence="2">Belongs to the fatty acid desaturase type 2 family.</text>
</comment>
<dbReference type="PATRIC" id="fig|1579979.3.peg.2634"/>
<proteinExistence type="inferred from homology"/>
<dbReference type="PANTHER" id="PTHR11351">
    <property type="entry name" value="ACYL-COA DESATURASE"/>
    <property type="match status" value="1"/>
</dbReference>
<dbReference type="GO" id="GO:0006633">
    <property type="term" value="P:fatty acid biosynthetic process"/>
    <property type="evidence" value="ECO:0007669"/>
    <property type="project" value="UniProtKB-KW"/>
</dbReference>
<keyword evidence="9" id="KW-0443">Lipid metabolism</keyword>
<dbReference type="PANTHER" id="PTHR11351:SF31">
    <property type="entry name" value="DESATURASE 1, ISOFORM A-RELATED"/>
    <property type="match status" value="1"/>
</dbReference>
<dbReference type="InterPro" id="IPR005804">
    <property type="entry name" value="FA_desaturase_dom"/>
</dbReference>
<dbReference type="STRING" id="1579979.WM2015_2578"/>
<accession>A0A0K0XZ89</accession>
<keyword evidence="6" id="KW-1133">Transmembrane helix</keyword>
<keyword evidence="7" id="KW-0560">Oxidoreductase</keyword>
<evidence type="ECO:0000256" key="4">
    <source>
        <dbReference type="ARBA" id="ARBA00022692"/>
    </source>
</evidence>
<reference evidence="13 14" key="1">
    <citation type="submission" date="2015-07" db="EMBL/GenBank/DDBJ databases">
        <authorList>
            <person name="Noorani M."/>
        </authorList>
    </citation>
    <scope>NUCLEOTIDE SEQUENCE [LARGE SCALE GENOMIC DNA]</scope>
    <source>
        <strain evidence="13 14">KCTC 42284</strain>
    </source>
</reference>
<dbReference type="Proteomes" id="UP000066624">
    <property type="component" value="Chromosome"/>
</dbReference>
<name>A0A0K0XZ89_9GAMM</name>
<dbReference type="GO" id="GO:0016020">
    <property type="term" value="C:membrane"/>
    <property type="evidence" value="ECO:0007669"/>
    <property type="project" value="UniProtKB-SubCell"/>
</dbReference>
<sequence>MKNTSSPAKPPLVKHNLIFFIAINLLGLVAAPIWFFTVGFTPAAWVLCTVLLTLSGLSITAGYHRLWSHRTYKASEPLKWFLAFFGIFSLQNSILIWAARHRIHHRHVDDVNEDPHSIKSGFWHAHMGWMIRDWPTSKVDLDQVPDLQKDRVVMWQHRVYWPMVWALNLGLPAVFGWFTGDVVGTILLAGAFRLAFSQHCTFFINSLAHTWGKRSYSDENTARDNGIIALLTWGEGYHNFHHAFQADYRNGLRWWQFDPGKWLIATAASLGLARELKRTPKFKIQRARLQMQFRELRERLAQQADDAALTWRETVEREYQQFKETVSQWQAVQAERMAAGTEALRDRWRKTELRTRYKELEYRLKMQHRRLTTLQQAAFSAA</sequence>
<keyword evidence="3" id="KW-0444">Lipid biosynthesis</keyword>
<evidence type="ECO:0000256" key="9">
    <source>
        <dbReference type="ARBA" id="ARBA00023098"/>
    </source>
</evidence>
<dbReference type="OrthoDB" id="9768289at2"/>
<dbReference type="CDD" id="cd03505">
    <property type="entry name" value="Delta9-FADS-like"/>
    <property type="match status" value="1"/>
</dbReference>
<comment type="subcellular location">
    <subcellularLocation>
        <location evidence="1">Membrane</location>
        <topology evidence="1">Multi-pass membrane protein</topology>
    </subcellularLocation>
</comment>
<evidence type="ECO:0000256" key="10">
    <source>
        <dbReference type="ARBA" id="ARBA00023136"/>
    </source>
</evidence>
<keyword evidence="4" id="KW-0812">Transmembrane</keyword>
<keyword evidence="5" id="KW-0276">Fatty acid metabolism</keyword>
<protein>
    <submittedName>
        <fullName evidence="13">Stearoyl-CoA 9-desaturase</fullName>
    </submittedName>
</protein>
<dbReference type="KEGG" id="wma:WM2015_2578"/>
<evidence type="ECO:0000256" key="1">
    <source>
        <dbReference type="ARBA" id="ARBA00004141"/>
    </source>
</evidence>
<evidence type="ECO:0000313" key="13">
    <source>
        <dbReference type="EMBL" id="AKS42936.1"/>
    </source>
</evidence>
<evidence type="ECO:0000256" key="2">
    <source>
        <dbReference type="ARBA" id="ARBA00008749"/>
    </source>
</evidence>
<evidence type="ECO:0000256" key="8">
    <source>
        <dbReference type="ARBA" id="ARBA00023004"/>
    </source>
</evidence>
<evidence type="ECO:0000259" key="12">
    <source>
        <dbReference type="Pfam" id="PF00487"/>
    </source>
</evidence>
<dbReference type="Pfam" id="PF00487">
    <property type="entry name" value="FA_desaturase"/>
    <property type="match status" value="1"/>
</dbReference>